<evidence type="ECO:0000256" key="1">
    <source>
        <dbReference type="SAM" id="SignalP"/>
    </source>
</evidence>
<feature type="chain" id="PRO_5012607744" evidence="1">
    <location>
        <begin position="19"/>
        <end position="220"/>
    </location>
</feature>
<accession>A0A2A4YCZ8</accession>
<evidence type="ECO:0000313" key="2">
    <source>
        <dbReference type="EMBL" id="PCI92349.1"/>
    </source>
</evidence>
<gene>
    <name evidence="2" type="ORF">COB11_07590</name>
</gene>
<comment type="caution">
    <text evidence="2">The sequence shown here is derived from an EMBL/GenBank/DDBJ whole genome shotgun (WGS) entry which is preliminary data.</text>
</comment>
<protein>
    <submittedName>
        <fullName evidence="2">Uncharacterized protein</fullName>
    </submittedName>
</protein>
<feature type="signal peptide" evidence="1">
    <location>
        <begin position="1"/>
        <end position="18"/>
    </location>
</feature>
<dbReference type="AlphaFoldDB" id="A0A2A4YCZ8"/>
<dbReference type="EMBL" id="NVUU01000109">
    <property type="protein sequence ID" value="PCI92349.1"/>
    <property type="molecule type" value="Genomic_DNA"/>
</dbReference>
<sequence length="220" mass="25499">MKTLFIVATLCTSLCLFASGPLDSGALEGTSKETLQEEIFREETLVQDFEHKQSILMQIPKNTSSLLKVKEETDLDGYGETVYTIREGVNLVLEYSKRDTHRIKEYFERRIDIKSLLFDQNKDPSAIMRMKELRLESMKMHCPYSSWKLHYAFSNDDVVYECSIPDIGVYDNQYTLSRLFKARDGYIKVSLETNNRKTSNIFHEFNGILKSVKYQVISAT</sequence>
<keyword evidence="1" id="KW-0732">Signal</keyword>
<evidence type="ECO:0000313" key="3">
    <source>
        <dbReference type="Proteomes" id="UP000217838"/>
    </source>
</evidence>
<organism evidence="2 3">
    <name type="scientific">Aerophobetes bacterium</name>
    <dbReference type="NCBI Taxonomy" id="2030807"/>
    <lineage>
        <taxon>Bacteria</taxon>
        <taxon>Candidatus Aerophobota</taxon>
    </lineage>
</organism>
<name>A0A2A4YCZ8_UNCAE</name>
<dbReference type="Proteomes" id="UP000217838">
    <property type="component" value="Unassembled WGS sequence"/>
</dbReference>
<reference evidence="3" key="1">
    <citation type="submission" date="2017-08" db="EMBL/GenBank/DDBJ databases">
        <title>A dynamic microbial community with high functional redundancy inhabits the cold, oxic subseafloor aquifer.</title>
        <authorList>
            <person name="Tully B.J."/>
            <person name="Wheat C.G."/>
            <person name="Glazer B.T."/>
            <person name="Huber J.A."/>
        </authorList>
    </citation>
    <scope>NUCLEOTIDE SEQUENCE [LARGE SCALE GENOMIC DNA]</scope>
</reference>
<proteinExistence type="predicted"/>